<dbReference type="PANTHER" id="PTHR40076:SF1">
    <property type="entry name" value="MEMBRANE PROTEIN"/>
    <property type="match status" value="1"/>
</dbReference>
<sequence>MKNDAHIQQMLAKQYDFDVKNVLVRARDLSAQNNWVLVQGILTIISVAIVLGFIFVIAFGIETIEQAGNLDNTQNAIASLVINVILAPLIGGVTMLAITSVRRLEAKAVNMFAYFGYILPLGVATLLISIASDIGLMLMVLPGLYIAVATVFATPLIIDKHLTPISAIILSMRMCNAYLFQMTVMFLIFVALMVGVFITFGFALIWVGPYYLNVKAILYHDLFCGEQPEESLENQNTGVFDA</sequence>
<comment type="caution">
    <text evidence="2">The sequence shown here is derived from an EMBL/GenBank/DDBJ whole genome shotgun (WGS) entry which is preliminary data.</text>
</comment>
<dbReference type="PANTHER" id="PTHR40076">
    <property type="entry name" value="MEMBRANE PROTEIN-RELATED"/>
    <property type="match status" value="1"/>
</dbReference>
<reference evidence="3" key="1">
    <citation type="journal article" date="2019" name="Int. J. Syst. Evol. Microbiol.">
        <title>The Global Catalogue of Microorganisms (GCM) 10K type strain sequencing project: providing services to taxonomists for standard genome sequencing and annotation.</title>
        <authorList>
            <consortium name="The Broad Institute Genomics Platform"/>
            <consortium name="The Broad Institute Genome Sequencing Center for Infectious Disease"/>
            <person name="Wu L."/>
            <person name="Ma J."/>
        </authorList>
    </citation>
    <scope>NUCLEOTIDE SEQUENCE [LARGE SCALE GENOMIC DNA]</scope>
    <source>
        <strain evidence="3">KACC 12507</strain>
    </source>
</reference>
<keyword evidence="1" id="KW-1133">Transmembrane helix</keyword>
<name>A0ABV9LU97_9ALTE</name>
<keyword evidence="1" id="KW-0472">Membrane</keyword>
<dbReference type="Proteomes" id="UP001595897">
    <property type="component" value="Unassembled WGS sequence"/>
</dbReference>
<feature type="transmembrane region" description="Helical" evidence="1">
    <location>
        <begin position="76"/>
        <end position="99"/>
    </location>
</feature>
<evidence type="ECO:0000313" key="3">
    <source>
        <dbReference type="Proteomes" id="UP001595897"/>
    </source>
</evidence>
<evidence type="ECO:0000256" key="1">
    <source>
        <dbReference type="SAM" id="Phobius"/>
    </source>
</evidence>
<evidence type="ECO:0000313" key="2">
    <source>
        <dbReference type="EMBL" id="MFC4699421.1"/>
    </source>
</evidence>
<feature type="transmembrane region" description="Helical" evidence="1">
    <location>
        <begin position="35"/>
        <end position="61"/>
    </location>
</feature>
<feature type="transmembrane region" description="Helical" evidence="1">
    <location>
        <begin position="179"/>
        <end position="206"/>
    </location>
</feature>
<proteinExistence type="predicted"/>
<feature type="transmembrane region" description="Helical" evidence="1">
    <location>
        <begin position="111"/>
        <end position="130"/>
    </location>
</feature>
<protein>
    <submittedName>
        <fullName evidence="2">Uncharacterized protein</fullName>
    </submittedName>
</protein>
<gene>
    <name evidence="2" type="ORF">ACFO4O_04525</name>
</gene>
<dbReference type="EMBL" id="JBHSGU010000002">
    <property type="protein sequence ID" value="MFC4699421.1"/>
    <property type="molecule type" value="Genomic_DNA"/>
</dbReference>
<keyword evidence="3" id="KW-1185">Reference proteome</keyword>
<accession>A0ABV9LU97</accession>
<dbReference type="RefSeq" id="WP_382406168.1">
    <property type="nucleotide sequence ID" value="NZ_JBHSGU010000002.1"/>
</dbReference>
<feature type="transmembrane region" description="Helical" evidence="1">
    <location>
        <begin position="136"/>
        <end position="158"/>
    </location>
</feature>
<dbReference type="InterPro" id="IPR010380">
    <property type="entry name" value="DUF975"/>
</dbReference>
<keyword evidence="1" id="KW-0812">Transmembrane</keyword>
<organism evidence="2 3">
    <name type="scientific">Glaciecola siphonariae</name>
    <dbReference type="NCBI Taxonomy" id="521012"/>
    <lineage>
        <taxon>Bacteria</taxon>
        <taxon>Pseudomonadati</taxon>
        <taxon>Pseudomonadota</taxon>
        <taxon>Gammaproteobacteria</taxon>
        <taxon>Alteromonadales</taxon>
        <taxon>Alteromonadaceae</taxon>
        <taxon>Glaciecola</taxon>
    </lineage>
</organism>